<dbReference type="KEGG" id="bspl:114869367"/>
<evidence type="ECO:0000259" key="7">
    <source>
        <dbReference type="PROSITE" id="PS50950"/>
    </source>
</evidence>
<dbReference type="GO" id="GO:0003677">
    <property type="term" value="F:DNA binding"/>
    <property type="evidence" value="ECO:0007669"/>
    <property type="project" value="UniProtKB-UniRule"/>
</dbReference>
<keyword evidence="3" id="KW-0862">Zinc</keyword>
<dbReference type="SMART" id="SM00980">
    <property type="entry name" value="THAP"/>
    <property type="match status" value="1"/>
</dbReference>
<dbReference type="AlphaFoldDB" id="A0A6P7P9K6"/>
<keyword evidence="8" id="KW-1185">Reference proteome</keyword>
<dbReference type="PANTHER" id="PTHR46289">
    <property type="entry name" value="52 KDA REPRESSOR OF THE INHIBITOR OF THE PROTEIN KINASE-LIKE PROTEIN-RELATED"/>
    <property type="match status" value="1"/>
</dbReference>
<feature type="domain" description="THAP-type" evidence="7">
    <location>
        <begin position="1"/>
        <end position="84"/>
    </location>
</feature>
<dbReference type="SUPFAM" id="SSF57716">
    <property type="entry name" value="Glucocorticoid receptor-like (DNA-binding domain)"/>
    <property type="match status" value="1"/>
</dbReference>
<accession>A0A6P7P9K6</accession>
<dbReference type="GO" id="GO:0008270">
    <property type="term" value="F:zinc ion binding"/>
    <property type="evidence" value="ECO:0007669"/>
    <property type="project" value="UniProtKB-KW"/>
</dbReference>
<evidence type="ECO:0000256" key="2">
    <source>
        <dbReference type="ARBA" id="ARBA00022771"/>
    </source>
</evidence>
<dbReference type="PROSITE" id="PS50950">
    <property type="entry name" value="ZF_THAP"/>
    <property type="match status" value="1"/>
</dbReference>
<evidence type="ECO:0000256" key="1">
    <source>
        <dbReference type="ARBA" id="ARBA00022723"/>
    </source>
</evidence>
<feature type="region of interest" description="Disordered" evidence="6">
    <location>
        <begin position="85"/>
        <end position="123"/>
    </location>
</feature>
<evidence type="ECO:0000313" key="9">
    <source>
        <dbReference type="RefSeq" id="XP_029029392.1"/>
    </source>
</evidence>
<reference evidence="9" key="1">
    <citation type="submission" date="2025-08" db="UniProtKB">
        <authorList>
            <consortium name="RefSeq"/>
        </authorList>
    </citation>
    <scope>IDENTIFICATION</scope>
</reference>
<name>A0A6P7P9K6_BETSP</name>
<dbReference type="PANTHER" id="PTHR46289:SF13">
    <property type="entry name" value="52 KDA REPRESSOR OF THE INHIBITOR OF THE PROTEIN KINASE-RELATED"/>
    <property type="match status" value="1"/>
</dbReference>
<feature type="region of interest" description="Disordered" evidence="6">
    <location>
        <begin position="1"/>
        <end position="28"/>
    </location>
</feature>
<dbReference type="InterPro" id="IPR006612">
    <property type="entry name" value="THAP_Znf"/>
</dbReference>
<proteinExistence type="predicted"/>
<gene>
    <name evidence="9" type="primary">LOC114869367</name>
</gene>
<evidence type="ECO:0000256" key="4">
    <source>
        <dbReference type="ARBA" id="ARBA00023125"/>
    </source>
</evidence>
<feature type="compositionally biased region" description="Polar residues" evidence="6">
    <location>
        <begin position="1"/>
        <end position="15"/>
    </location>
</feature>
<keyword evidence="4 5" id="KW-0238">DNA-binding</keyword>
<protein>
    <submittedName>
        <fullName evidence="9">52 kDa repressor of the inhibitor of the protein kinase-like isoform X1</fullName>
    </submittedName>
</protein>
<keyword evidence="2 5" id="KW-0863">Zinc-finger</keyword>
<dbReference type="Pfam" id="PF05485">
    <property type="entry name" value="THAP"/>
    <property type="match status" value="1"/>
</dbReference>
<dbReference type="InterPro" id="IPR025398">
    <property type="entry name" value="DUF4371"/>
</dbReference>
<sequence>MQNHCAVPSCSSSKFDPQPLFRFPRDPERSKKWVEKCQRKDLADKSPDQLYRFYRVCGKHFDTSLIDSEAQHTILKDDAEPTVFDMLGQPPNEQTKDNETERKGRKKMKKSQEDTVKEDVQTLSEEDENKEFLKSLFEVLLLLGEQSIPPITYGDSKWDTQGLGNFQALLEYRMNCGDGNLKKRYEVNKQCCSSAQLIHLLEVCEKFIRSKLVEEVKHNGFFSLLTDDLVKISEEWYLPVFIRFVDQSNCQRERFFGFLNLEEDEDVLAEKLLSEITESWGLDMEQCRGQAHSCSGTRFSKVKTFAAALLKRYPMAVLTLRSTRTLNIVLAGGMALSGVQLVMSTFMKIESFFSQSPFLQLELEHAISIFYPNKEEKANKLKEICRTNWTRRHDAFNVAMEVLEALLLCVDSVHDNEDMRWTDQVTHNALEISKALTDFEFIMALVVLKNVTALTQAFGQNVQGKATDIHFAAASLKAVLHSLKEVSENIDVYHEFWNDEAVNLAAAMEIPVKVPRSILRKHQSEYRNIRPEHYYKNHLSVLVVDYIIKELNELFCEEHVKTLRCLTLVPTVIEQNKSTEPEEDSIQVFKNDIPTVATLSAELHCWWVKWSKKGKGETFPSSLHETLQLPDVKFFPNMLAILRLIGIMPTLSLEDSCNVAYKRFKMYIEDIPLKFKSKSLAVINLNYDVGCDLDSVVEMYMKTNPEEAEEL</sequence>
<evidence type="ECO:0000256" key="6">
    <source>
        <dbReference type="SAM" id="MobiDB-lite"/>
    </source>
</evidence>
<dbReference type="InterPro" id="IPR052958">
    <property type="entry name" value="IFN-induced_PKR_regulator"/>
</dbReference>
<keyword evidence="1" id="KW-0479">Metal-binding</keyword>
<dbReference type="InParanoid" id="A0A6P7P9K6"/>
<dbReference type="SMART" id="SM00692">
    <property type="entry name" value="DM3"/>
    <property type="match status" value="1"/>
</dbReference>
<evidence type="ECO:0000313" key="8">
    <source>
        <dbReference type="Proteomes" id="UP000515150"/>
    </source>
</evidence>
<dbReference type="RefSeq" id="XP_029029392.1">
    <property type="nucleotide sequence ID" value="XM_029173559.3"/>
</dbReference>
<organism evidence="8 9">
    <name type="scientific">Betta splendens</name>
    <name type="common">Siamese fighting fish</name>
    <dbReference type="NCBI Taxonomy" id="158456"/>
    <lineage>
        <taxon>Eukaryota</taxon>
        <taxon>Metazoa</taxon>
        <taxon>Chordata</taxon>
        <taxon>Craniata</taxon>
        <taxon>Vertebrata</taxon>
        <taxon>Euteleostomi</taxon>
        <taxon>Actinopterygii</taxon>
        <taxon>Neopterygii</taxon>
        <taxon>Teleostei</taxon>
        <taxon>Neoteleostei</taxon>
        <taxon>Acanthomorphata</taxon>
        <taxon>Anabantaria</taxon>
        <taxon>Anabantiformes</taxon>
        <taxon>Anabantoidei</taxon>
        <taxon>Osphronemidae</taxon>
        <taxon>Betta</taxon>
    </lineage>
</organism>
<dbReference type="GeneID" id="114869367"/>
<dbReference type="Pfam" id="PF14291">
    <property type="entry name" value="DUF4371"/>
    <property type="match status" value="1"/>
</dbReference>
<evidence type="ECO:0000256" key="3">
    <source>
        <dbReference type="ARBA" id="ARBA00022833"/>
    </source>
</evidence>
<evidence type="ECO:0000256" key="5">
    <source>
        <dbReference type="PROSITE-ProRule" id="PRU00309"/>
    </source>
</evidence>
<dbReference type="OrthoDB" id="7683421at2759"/>
<dbReference type="Proteomes" id="UP000515150">
    <property type="component" value="Chromosome 14"/>
</dbReference>
<feature type="compositionally biased region" description="Basic and acidic residues" evidence="6">
    <location>
        <begin position="110"/>
        <end position="120"/>
    </location>
</feature>